<feature type="repeat" description="WD" evidence="3">
    <location>
        <begin position="111"/>
        <end position="148"/>
    </location>
</feature>
<dbReference type="PRINTS" id="PR00320">
    <property type="entry name" value="GPROTEINBRPT"/>
</dbReference>
<dbReference type="InterPro" id="IPR020472">
    <property type="entry name" value="WD40_PAC1"/>
</dbReference>
<dbReference type="PANTHER" id="PTHR10971">
    <property type="entry name" value="MRNA EXPORT FACTOR AND BUB3"/>
    <property type="match status" value="1"/>
</dbReference>
<proteinExistence type="predicted"/>
<protein>
    <submittedName>
        <fullName evidence="4">Putative poly + rna export protein</fullName>
    </submittedName>
</protein>
<dbReference type="AlphaFoldDB" id="R8BSD5"/>
<dbReference type="SUPFAM" id="SSF50978">
    <property type="entry name" value="WD40 repeat-like"/>
    <property type="match status" value="1"/>
</dbReference>
<evidence type="ECO:0000313" key="4">
    <source>
        <dbReference type="EMBL" id="EOO02246.1"/>
    </source>
</evidence>
<dbReference type="Pfam" id="PF00400">
    <property type="entry name" value="WD40"/>
    <property type="match status" value="4"/>
</dbReference>
<dbReference type="InterPro" id="IPR036322">
    <property type="entry name" value="WD40_repeat_dom_sf"/>
</dbReference>
<dbReference type="InterPro" id="IPR001680">
    <property type="entry name" value="WD40_rpt"/>
</dbReference>
<gene>
    <name evidence="4" type="ORF">UCRPA7_2271</name>
</gene>
<dbReference type="Gene3D" id="2.130.10.10">
    <property type="entry name" value="YVTN repeat-like/Quinoprotein amine dehydrogenase"/>
    <property type="match status" value="1"/>
</dbReference>
<dbReference type="PROSITE" id="PS50082">
    <property type="entry name" value="WD_REPEATS_2"/>
    <property type="match status" value="2"/>
</dbReference>
<dbReference type="SMART" id="SM00320">
    <property type="entry name" value="WD40"/>
    <property type="match status" value="5"/>
</dbReference>
<dbReference type="HOGENOM" id="CLU_038526_1_0_1"/>
<dbReference type="InterPro" id="IPR015943">
    <property type="entry name" value="WD40/YVTN_repeat-like_dom_sf"/>
</dbReference>
<keyword evidence="2" id="KW-0677">Repeat</keyword>
<keyword evidence="1 3" id="KW-0853">WD repeat</keyword>
<feature type="repeat" description="WD" evidence="3">
    <location>
        <begin position="26"/>
        <end position="67"/>
    </location>
</feature>
<dbReference type="OrthoDB" id="256303at2759"/>
<accession>R8BSD5</accession>
<name>R8BSD5_PHAM7</name>
<dbReference type="EMBL" id="KB932928">
    <property type="protein sequence ID" value="EOO02246.1"/>
    <property type="molecule type" value="Genomic_DNA"/>
</dbReference>
<dbReference type="Proteomes" id="UP000014074">
    <property type="component" value="Unassembled WGS sequence"/>
</dbReference>
<evidence type="ECO:0000313" key="5">
    <source>
        <dbReference type="Proteomes" id="UP000014074"/>
    </source>
</evidence>
<evidence type="ECO:0000256" key="2">
    <source>
        <dbReference type="ARBA" id="ARBA00022737"/>
    </source>
</evidence>
<dbReference type="KEGG" id="tmn:UCRPA7_2271"/>
<reference evidence="5" key="1">
    <citation type="journal article" date="2013" name="Genome Announc.">
        <title>Draft genome sequence of the ascomycete Phaeoacremonium aleophilum strain UCR-PA7, a causal agent of the esca disease complex in grapevines.</title>
        <authorList>
            <person name="Blanco-Ulate B."/>
            <person name="Rolshausen P."/>
            <person name="Cantu D."/>
        </authorList>
    </citation>
    <scope>NUCLEOTIDE SEQUENCE [LARGE SCALE GENOMIC DNA]</scope>
    <source>
        <strain evidence="5">UCR-PA7</strain>
    </source>
</reference>
<dbReference type="PROSITE" id="PS50294">
    <property type="entry name" value="WD_REPEATS_REGION"/>
    <property type="match status" value="1"/>
</dbReference>
<organism evidence="4 5">
    <name type="scientific">Phaeoacremonium minimum (strain UCR-PA7)</name>
    <name type="common">Esca disease fungus</name>
    <name type="synonym">Togninia minima</name>
    <dbReference type="NCBI Taxonomy" id="1286976"/>
    <lineage>
        <taxon>Eukaryota</taxon>
        <taxon>Fungi</taxon>
        <taxon>Dikarya</taxon>
        <taxon>Ascomycota</taxon>
        <taxon>Pezizomycotina</taxon>
        <taxon>Sordariomycetes</taxon>
        <taxon>Sordariomycetidae</taxon>
        <taxon>Togniniales</taxon>
        <taxon>Togniniaceae</taxon>
        <taxon>Phaeoacremonium</taxon>
    </lineage>
</organism>
<dbReference type="eggNOG" id="KOG0647">
    <property type="taxonomic scope" value="Eukaryota"/>
</dbReference>
<evidence type="ECO:0000256" key="3">
    <source>
        <dbReference type="PROSITE-ProRule" id="PRU00221"/>
    </source>
</evidence>
<dbReference type="RefSeq" id="XP_007913023.1">
    <property type="nucleotide sequence ID" value="XM_007914832.1"/>
</dbReference>
<dbReference type="GeneID" id="19322502"/>
<evidence type="ECO:0000256" key="1">
    <source>
        <dbReference type="ARBA" id="ARBA00022574"/>
    </source>
</evidence>
<sequence length="357" mass="39015">MVFGNTATITAASTSEASTSKDLALPADASDTISSVRWSPVRNHLAAGSWDGKMRIYDIATDGSARGLTMLSADGPVFSCDWSKDGSFVAAGGADKKLHILDVATGQTMTIGSHDAPVRAVRFVDVLSASPIIATGSWDKTVRYWDMRMSNPHIFTLDCADRVYCMDSASKLLVIGTAEQHIHLVDLAQPTKFLRTTESPLKHQTTAVAAFPDGKGWATAGIEGRCGINGVEEVKNRVNNINFTFRCHRDAPDPQKVVKIWTVRDVNFHPVHTTTFTTAGADGTFHFWDRVAHQRLRGFSPVGGAITATSFNRDGTIFAYAVGYEWSQGYAKNRPDYPIKLMLHPVDEAEVQPKVRR</sequence>
<keyword evidence="5" id="KW-1185">Reference proteome</keyword>